<name>A0A8K0C9P6_IGNLU</name>
<dbReference type="EMBL" id="VTPC01090739">
    <property type="protein sequence ID" value="KAF2881451.1"/>
    <property type="molecule type" value="Genomic_DNA"/>
</dbReference>
<organism evidence="1 2">
    <name type="scientific">Ignelater luminosus</name>
    <name type="common">Cucubano</name>
    <name type="synonym">Pyrophorus luminosus</name>
    <dbReference type="NCBI Taxonomy" id="2038154"/>
    <lineage>
        <taxon>Eukaryota</taxon>
        <taxon>Metazoa</taxon>
        <taxon>Ecdysozoa</taxon>
        <taxon>Arthropoda</taxon>
        <taxon>Hexapoda</taxon>
        <taxon>Insecta</taxon>
        <taxon>Pterygota</taxon>
        <taxon>Neoptera</taxon>
        <taxon>Endopterygota</taxon>
        <taxon>Coleoptera</taxon>
        <taxon>Polyphaga</taxon>
        <taxon>Elateriformia</taxon>
        <taxon>Elateroidea</taxon>
        <taxon>Elateridae</taxon>
        <taxon>Agrypninae</taxon>
        <taxon>Pyrophorini</taxon>
        <taxon>Ignelater</taxon>
    </lineage>
</organism>
<gene>
    <name evidence="1" type="ORF">ILUMI_24737</name>
</gene>
<reference evidence="1" key="1">
    <citation type="submission" date="2019-08" db="EMBL/GenBank/DDBJ databases">
        <title>The genome of the North American firefly Photinus pyralis.</title>
        <authorList>
            <consortium name="Photinus pyralis genome working group"/>
            <person name="Fallon T.R."/>
            <person name="Sander Lower S.E."/>
            <person name="Weng J.-K."/>
        </authorList>
    </citation>
    <scope>NUCLEOTIDE SEQUENCE</scope>
    <source>
        <strain evidence="1">TRF0915ILg1</strain>
        <tissue evidence="1">Whole body</tissue>
    </source>
</reference>
<dbReference type="Proteomes" id="UP000801492">
    <property type="component" value="Unassembled WGS sequence"/>
</dbReference>
<comment type="caution">
    <text evidence="1">The sequence shown here is derived from an EMBL/GenBank/DDBJ whole genome shotgun (WGS) entry which is preliminary data.</text>
</comment>
<sequence>MHELESPFCCGKNLFGIETIAIWVYTSKDDNTQQIKDQFYWSLSQELNKIKKHQDIVTITSDFNARVSSQENEEVVGKYGGDVANNSGEDLIELYSIRDLFHRRLEQELNYTTNISNEIEEEYGNIKRMISKVARGVLETKSKRKEKSEPPWMSN</sequence>
<keyword evidence="2" id="KW-1185">Reference proteome</keyword>
<evidence type="ECO:0000313" key="1">
    <source>
        <dbReference type="EMBL" id="KAF2881451.1"/>
    </source>
</evidence>
<protein>
    <recommendedName>
        <fullName evidence="3">Craniofacial development protein 2-like</fullName>
    </recommendedName>
</protein>
<evidence type="ECO:0000313" key="2">
    <source>
        <dbReference type="Proteomes" id="UP000801492"/>
    </source>
</evidence>
<proteinExistence type="predicted"/>
<accession>A0A8K0C9P6</accession>
<dbReference type="OrthoDB" id="418748at2759"/>
<evidence type="ECO:0008006" key="3">
    <source>
        <dbReference type="Google" id="ProtNLM"/>
    </source>
</evidence>
<dbReference type="AlphaFoldDB" id="A0A8K0C9P6"/>